<dbReference type="EMBL" id="AP028909">
    <property type="protein sequence ID" value="BES88223.1"/>
    <property type="molecule type" value="Genomic_DNA"/>
</dbReference>
<reference evidence="2 3" key="1">
    <citation type="submission" date="2023-09" db="EMBL/GenBank/DDBJ databases">
        <title>Nesidiocoris tenuis whole genome shotgun sequence.</title>
        <authorList>
            <person name="Shibata T."/>
            <person name="Shimoda M."/>
            <person name="Kobayashi T."/>
            <person name="Uehara T."/>
        </authorList>
    </citation>
    <scope>NUCLEOTIDE SEQUENCE [LARGE SCALE GENOMIC DNA]</scope>
    <source>
        <strain evidence="2 3">Japan</strain>
    </source>
</reference>
<proteinExistence type="predicted"/>
<gene>
    <name evidence="2" type="ORF">NTJ_01029</name>
</gene>
<feature type="region of interest" description="Disordered" evidence="1">
    <location>
        <begin position="1"/>
        <end position="31"/>
    </location>
</feature>
<organism evidence="2 3">
    <name type="scientific">Nesidiocoris tenuis</name>
    <dbReference type="NCBI Taxonomy" id="355587"/>
    <lineage>
        <taxon>Eukaryota</taxon>
        <taxon>Metazoa</taxon>
        <taxon>Ecdysozoa</taxon>
        <taxon>Arthropoda</taxon>
        <taxon>Hexapoda</taxon>
        <taxon>Insecta</taxon>
        <taxon>Pterygota</taxon>
        <taxon>Neoptera</taxon>
        <taxon>Paraneoptera</taxon>
        <taxon>Hemiptera</taxon>
        <taxon>Heteroptera</taxon>
        <taxon>Panheteroptera</taxon>
        <taxon>Cimicomorpha</taxon>
        <taxon>Miridae</taxon>
        <taxon>Dicyphina</taxon>
        <taxon>Nesidiocoris</taxon>
    </lineage>
</organism>
<dbReference type="Proteomes" id="UP001307889">
    <property type="component" value="Chromosome 1"/>
</dbReference>
<name>A0ABN7A8D4_9HEMI</name>
<evidence type="ECO:0000313" key="3">
    <source>
        <dbReference type="Proteomes" id="UP001307889"/>
    </source>
</evidence>
<protein>
    <submittedName>
        <fullName evidence="2">Uncharacterized protein</fullName>
    </submittedName>
</protein>
<evidence type="ECO:0000313" key="2">
    <source>
        <dbReference type="EMBL" id="BES88223.1"/>
    </source>
</evidence>
<keyword evidence="3" id="KW-1185">Reference proteome</keyword>
<sequence length="89" mass="9734">MLPAGFNPPTDGHSPDPQHLPPLPLRQTPARYNPQLDAYTERAESFDRTVGTADMSECLDGLQPKGRSGCGEADTDRNVACHLLMLLFI</sequence>
<accession>A0ABN7A8D4</accession>
<evidence type="ECO:0000256" key="1">
    <source>
        <dbReference type="SAM" id="MobiDB-lite"/>
    </source>
</evidence>